<evidence type="ECO:0000256" key="1">
    <source>
        <dbReference type="SAM" id="SignalP"/>
    </source>
</evidence>
<reference evidence="2" key="1">
    <citation type="submission" date="2021-06" db="EMBL/GenBank/DDBJ databases">
        <title>Parelaphostrongylus tenuis whole genome reference sequence.</title>
        <authorList>
            <person name="Garwood T.J."/>
            <person name="Larsen P.A."/>
            <person name="Fountain-Jones N.M."/>
            <person name="Garbe J.R."/>
            <person name="Macchietto M.G."/>
            <person name="Kania S.A."/>
            <person name="Gerhold R.W."/>
            <person name="Richards J.E."/>
            <person name="Wolf T.M."/>
        </authorList>
    </citation>
    <scope>NUCLEOTIDE SEQUENCE</scope>
    <source>
        <strain evidence="2">MNPRO001-30</strain>
        <tissue evidence="2">Meninges</tissue>
    </source>
</reference>
<dbReference type="EMBL" id="JAHQIW010001746">
    <property type="protein sequence ID" value="KAJ1353542.1"/>
    <property type="molecule type" value="Genomic_DNA"/>
</dbReference>
<organism evidence="2 3">
    <name type="scientific">Parelaphostrongylus tenuis</name>
    <name type="common">Meningeal worm</name>
    <dbReference type="NCBI Taxonomy" id="148309"/>
    <lineage>
        <taxon>Eukaryota</taxon>
        <taxon>Metazoa</taxon>
        <taxon>Ecdysozoa</taxon>
        <taxon>Nematoda</taxon>
        <taxon>Chromadorea</taxon>
        <taxon>Rhabditida</taxon>
        <taxon>Rhabditina</taxon>
        <taxon>Rhabditomorpha</taxon>
        <taxon>Strongyloidea</taxon>
        <taxon>Metastrongylidae</taxon>
        <taxon>Parelaphostrongylus</taxon>
    </lineage>
</organism>
<dbReference type="Proteomes" id="UP001196413">
    <property type="component" value="Unassembled WGS sequence"/>
</dbReference>
<dbReference type="PROSITE" id="PS51257">
    <property type="entry name" value="PROKAR_LIPOPROTEIN"/>
    <property type="match status" value="1"/>
</dbReference>
<feature type="signal peptide" evidence="1">
    <location>
        <begin position="1"/>
        <end position="28"/>
    </location>
</feature>
<evidence type="ECO:0000313" key="2">
    <source>
        <dbReference type="EMBL" id="KAJ1353542.1"/>
    </source>
</evidence>
<evidence type="ECO:0000313" key="3">
    <source>
        <dbReference type="Proteomes" id="UP001196413"/>
    </source>
</evidence>
<feature type="chain" id="PRO_5042185972" description="Lipoprotein" evidence="1">
    <location>
        <begin position="29"/>
        <end position="229"/>
    </location>
</feature>
<keyword evidence="3" id="KW-1185">Reference proteome</keyword>
<sequence length="229" mass="24585">MKIPRKMTRFPPHAALILLVTVIATVTGCGVMPAGQASTRTFNVTGLRTLPVPMVYTTAPTIQAQFPGIATTERGAQAFVSRLVMQTVFDVLESQARSALLPDAVISTILDQLTVDITYRPMSCDKVVRDPTREAVLAAEKRGCIIIGNTVTGVCTYVSAAGMCSMPAQATVTPVPVEHTSISGTLSTRNIIMATWSADMWRNVVNRALRLLTLDPLRPHFLSATASVS</sequence>
<comment type="caution">
    <text evidence="2">The sequence shown here is derived from an EMBL/GenBank/DDBJ whole genome shotgun (WGS) entry which is preliminary data.</text>
</comment>
<gene>
    <name evidence="2" type="ORF">KIN20_010187</name>
</gene>
<proteinExistence type="predicted"/>
<name>A0AAD5MRK4_PARTN</name>
<protein>
    <recommendedName>
        <fullName evidence="4">Lipoprotein</fullName>
    </recommendedName>
</protein>
<keyword evidence="1" id="KW-0732">Signal</keyword>
<dbReference type="AlphaFoldDB" id="A0AAD5MRK4"/>
<accession>A0AAD5MRK4</accession>
<evidence type="ECO:0008006" key="4">
    <source>
        <dbReference type="Google" id="ProtNLM"/>
    </source>
</evidence>